<proteinExistence type="predicted"/>
<gene>
    <name evidence="1" type="ORF">AVEN_271352_1</name>
</gene>
<reference evidence="1 2" key="1">
    <citation type="journal article" date="2019" name="Sci. Rep.">
        <title>Orb-weaving spider Araneus ventricosus genome elucidates the spidroin gene catalogue.</title>
        <authorList>
            <person name="Kono N."/>
            <person name="Nakamura H."/>
            <person name="Ohtoshi R."/>
            <person name="Moran D.A.P."/>
            <person name="Shinohara A."/>
            <person name="Yoshida Y."/>
            <person name="Fujiwara M."/>
            <person name="Mori M."/>
            <person name="Tomita M."/>
            <person name="Arakawa K."/>
        </authorList>
    </citation>
    <scope>NUCLEOTIDE SEQUENCE [LARGE SCALE GENOMIC DNA]</scope>
</reference>
<dbReference type="Proteomes" id="UP000499080">
    <property type="component" value="Unassembled WGS sequence"/>
</dbReference>
<protein>
    <submittedName>
        <fullName evidence="1">Uncharacterized protein</fullName>
    </submittedName>
</protein>
<dbReference type="EMBL" id="BGPR01049178">
    <property type="protein sequence ID" value="GBO26156.1"/>
    <property type="molecule type" value="Genomic_DNA"/>
</dbReference>
<sequence>MTRTTPELSLPSPNFRITPVGGRLTYYLRFNVQQVPYTADLQLNWVSNLEHTGPEAEDLPLGLRGLLNFMEVVNNGEFP</sequence>
<organism evidence="1 2">
    <name type="scientific">Araneus ventricosus</name>
    <name type="common">Orbweaver spider</name>
    <name type="synonym">Epeira ventricosa</name>
    <dbReference type="NCBI Taxonomy" id="182803"/>
    <lineage>
        <taxon>Eukaryota</taxon>
        <taxon>Metazoa</taxon>
        <taxon>Ecdysozoa</taxon>
        <taxon>Arthropoda</taxon>
        <taxon>Chelicerata</taxon>
        <taxon>Arachnida</taxon>
        <taxon>Araneae</taxon>
        <taxon>Araneomorphae</taxon>
        <taxon>Entelegynae</taxon>
        <taxon>Araneoidea</taxon>
        <taxon>Araneidae</taxon>
        <taxon>Araneus</taxon>
    </lineage>
</organism>
<accession>A0A4Y2VPL4</accession>
<name>A0A4Y2VPL4_ARAVE</name>
<dbReference type="AlphaFoldDB" id="A0A4Y2VPL4"/>
<comment type="caution">
    <text evidence="1">The sequence shown here is derived from an EMBL/GenBank/DDBJ whole genome shotgun (WGS) entry which is preliminary data.</text>
</comment>
<evidence type="ECO:0000313" key="1">
    <source>
        <dbReference type="EMBL" id="GBO26156.1"/>
    </source>
</evidence>
<keyword evidence="2" id="KW-1185">Reference proteome</keyword>
<evidence type="ECO:0000313" key="2">
    <source>
        <dbReference type="Proteomes" id="UP000499080"/>
    </source>
</evidence>